<feature type="domain" description="RCK C-terminal" evidence="1">
    <location>
        <begin position="134"/>
        <end position="218"/>
    </location>
</feature>
<proteinExistence type="predicted"/>
<dbReference type="InterPro" id="IPR036291">
    <property type="entry name" value="NAD(P)-bd_dom_sf"/>
</dbReference>
<dbReference type="InterPro" id="IPR036721">
    <property type="entry name" value="RCK_C_sf"/>
</dbReference>
<dbReference type="GO" id="GO:0008324">
    <property type="term" value="F:monoatomic cation transmembrane transporter activity"/>
    <property type="evidence" value="ECO:0007669"/>
    <property type="project" value="InterPro"/>
</dbReference>
<dbReference type="EMBL" id="FMUX01000035">
    <property type="protein sequence ID" value="SCY89588.1"/>
    <property type="molecule type" value="Genomic_DNA"/>
</dbReference>
<evidence type="ECO:0000313" key="2">
    <source>
        <dbReference type="EMBL" id="SCY89588.1"/>
    </source>
</evidence>
<evidence type="ECO:0000259" key="1">
    <source>
        <dbReference type="PROSITE" id="PS51202"/>
    </source>
</evidence>
<dbReference type="InterPro" id="IPR006037">
    <property type="entry name" value="RCK_C"/>
</dbReference>
<dbReference type="Gene3D" id="3.30.70.1450">
    <property type="entry name" value="Regulator of K+ conductance, C-terminal domain"/>
    <property type="match status" value="1"/>
</dbReference>
<dbReference type="PANTHER" id="PTHR43833:SF7">
    <property type="entry name" value="KTR SYSTEM POTASSIUM UPTAKE PROTEIN C"/>
    <property type="match status" value="1"/>
</dbReference>
<keyword evidence="3" id="KW-1185">Reference proteome</keyword>
<dbReference type="InterPro" id="IPR050721">
    <property type="entry name" value="Trk_Ktr_HKT_K-transport"/>
</dbReference>
<gene>
    <name evidence="2" type="ORF">SAMN05216233_13512</name>
</gene>
<dbReference type="GO" id="GO:0006813">
    <property type="term" value="P:potassium ion transport"/>
    <property type="evidence" value="ECO:0007669"/>
    <property type="project" value="InterPro"/>
</dbReference>
<dbReference type="RefSeq" id="WP_092215779.1">
    <property type="nucleotide sequence ID" value="NZ_FMUX01000035.1"/>
</dbReference>
<dbReference type="PROSITE" id="PS51202">
    <property type="entry name" value="RCK_C"/>
    <property type="match status" value="1"/>
</dbReference>
<accession>A0A1G5JPF1</accession>
<dbReference type="Pfam" id="PF02080">
    <property type="entry name" value="TrkA_C"/>
    <property type="match status" value="1"/>
</dbReference>
<protein>
    <submittedName>
        <fullName evidence="2">Trk system potassium uptake protein TrkA</fullName>
    </submittedName>
</protein>
<dbReference type="Gene3D" id="3.40.50.720">
    <property type="entry name" value="NAD(P)-binding Rossmann-like Domain"/>
    <property type="match status" value="1"/>
</dbReference>
<dbReference type="AlphaFoldDB" id="A0A1G5JPF1"/>
<reference evidence="2 3" key="1">
    <citation type="submission" date="2016-10" db="EMBL/GenBank/DDBJ databases">
        <authorList>
            <person name="de Groot N.N."/>
        </authorList>
    </citation>
    <scope>NUCLEOTIDE SEQUENCE [LARGE SCALE GENOMIC DNA]</scope>
    <source>
        <strain evidence="2 3">AA1</strain>
    </source>
</reference>
<sequence length="218" mass="23913">MKQFAVIGIGSYGWYLACHLYEKGHEVLAIDADANLVQKIKGHVSRALVADTTDPEAIAGLGLAEMDRVVVCIGSILSNSILTVLNLQELGVTNLMAKSISEPHTRILHKIGVGEVFFPEKDLAISMAEKLHTPDMLDYLPFIEGHGIVQMAVPAPFIGKSLKELNLINRFGVQVVAIKEFVPEKMHMIPTAEFVLKESDMMVLLGPDASIEKIRKAR</sequence>
<dbReference type="SUPFAM" id="SSF51735">
    <property type="entry name" value="NAD(P)-binding Rossmann-fold domains"/>
    <property type="match status" value="1"/>
</dbReference>
<dbReference type="PANTHER" id="PTHR43833">
    <property type="entry name" value="POTASSIUM CHANNEL PROTEIN 2-RELATED-RELATED"/>
    <property type="match status" value="1"/>
</dbReference>
<name>A0A1G5JPF1_9BACT</name>
<dbReference type="SUPFAM" id="SSF116726">
    <property type="entry name" value="TrkA C-terminal domain-like"/>
    <property type="match status" value="1"/>
</dbReference>
<dbReference type="OrthoDB" id="9776294at2"/>
<organism evidence="2 3">
    <name type="scientific">Desulfoluna spongiiphila</name>
    <dbReference type="NCBI Taxonomy" id="419481"/>
    <lineage>
        <taxon>Bacteria</taxon>
        <taxon>Pseudomonadati</taxon>
        <taxon>Thermodesulfobacteriota</taxon>
        <taxon>Desulfobacteria</taxon>
        <taxon>Desulfobacterales</taxon>
        <taxon>Desulfolunaceae</taxon>
        <taxon>Desulfoluna</taxon>
    </lineage>
</organism>
<dbReference type="Pfam" id="PF02254">
    <property type="entry name" value="TrkA_N"/>
    <property type="match status" value="1"/>
</dbReference>
<evidence type="ECO:0000313" key="3">
    <source>
        <dbReference type="Proteomes" id="UP000198870"/>
    </source>
</evidence>
<dbReference type="Proteomes" id="UP000198870">
    <property type="component" value="Unassembled WGS sequence"/>
</dbReference>
<dbReference type="STRING" id="419481.SAMN05216233_13512"/>
<dbReference type="InterPro" id="IPR003148">
    <property type="entry name" value="RCK_N"/>
</dbReference>